<gene>
    <name evidence="2" type="ORF">FHS57_000615</name>
</gene>
<organism evidence="2 3">
    <name type="scientific">Runella defluvii</name>
    <dbReference type="NCBI Taxonomy" id="370973"/>
    <lineage>
        <taxon>Bacteria</taxon>
        <taxon>Pseudomonadati</taxon>
        <taxon>Bacteroidota</taxon>
        <taxon>Cytophagia</taxon>
        <taxon>Cytophagales</taxon>
        <taxon>Spirosomataceae</taxon>
        <taxon>Runella</taxon>
    </lineage>
</organism>
<accession>A0A7W5ZGY3</accession>
<evidence type="ECO:0000259" key="1">
    <source>
        <dbReference type="Pfam" id="PF20279"/>
    </source>
</evidence>
<proteinExistence type="predicted"/>
<feature type="domain" description="ABC-three component systems C-terminal" evidence="1">
    <location>
        <begin position="164"/>
        <end position="311"/>
    </location>
</feature>
<keyword evidence="3" id="KW-1185">Reference proteome</keyword>
<evidence type="ECO:0000313" key="2">
    <source>
        <dbReference type="EMBL" id="MBB3836633.1"/>
    </source>
</evidence>
<comment type="caution">
    <text evidence="2">The sequence shown here is derived from an EMBL/GenBank/DDBJ whole genome shotgun (WGS) entry which is preliminary data.</text>
</comment>
<name>A0A7W5ZGY3_9BACT</name>
<evidence type="ECO:0000313" key="3">
    <source>
        <dbReference type="Proteomes" id="UP000541352"/>
    </source>
</evidence>
<dbReference type="InterPro" id="IPR046917">
    <property type="entry name" value="ABC-3C_CTD12"/>
</dbReference>
<sequence length="314" mass="36637">MDYRLENLSEDDFEELVNVLCQKVLGTATVAFTKGRDGGRDGRFTGKANNYPSLSEPWSGKFIIQAKHTNDYQASCSDNPFFGNKTSIINGEIANIKALIENGEVDNYLIFTNRKETESREKAVQYIQAETGLKNVDIKGKDTIHTWLRQYDDVAKTFKIGLYALPLVITEFDIKDTILAFSNSINAIRRIAILTDENAIINISKVRKNEINNLSTEYYENQIRRKSQQYFEDIDEFLSNFNNQEYAKIYYNFAEEMSNKIEIKRSTFGKFEEIFMYLYDTIFDANQIELKQDRRLIWIFLHHLYFNCHIGRTL</sequence>
<dbReference type="RefSeq" id="WP_183971380.1">
    <property type="nucleotide sequence ID" value="NZ_JACIBY010000001.1"/>
</dbReference>
<protein>
    <recommendedName>
        <fullName evidence="1">ABC-three component systems C-terminal domain-containing protein</fullName>
    </recommendedName>
</protein>
<reference evidence="2 3" key="1">
    <citation type="submission" date="2020-08" db="EMBL/GenBank/DDBJ databases">
        <title>Genomic Encyclopedia of Type Strains, Phase IV (KMG-IV): sequencing the most valuable type-strain genomes for metagenomic binning, comparative biology and taxonomic classification.</title>
        <authorList>
            <person name="Goeker M."/>
        </authorList>
    </citation>
    <scope>NUCLEOTIDE SEQUENCE [LARGE SCALE GENOMIC DNA]</scope>
    <source>
        <strain evidence="2 3">DSM 17976</strain>
    </source>
</reference>
<dbReference type="Proteomes" id="UP000541352">
    <property type="component" value="Unassembled WGS sequence"/>
</dbReference>
<dbReference type="EMBL" id="JACIBY010000001">
    <property type="protein sequence ID" value="MBB3836633.1"/>
    <property type="molecule type" value="Genomic_DNA"/>
</dbReference>
<dbReference type="Pfam" id="PF20279">
    <property type="entry name" value="CTD12"/>
    <property type="match status" value="1"/>
</dbReference>
<dbReference type="AlphaFoldDB" id="A0A7W5ZGY3"/>